<comment type="caution">
    <text evidence="1">The sequence shown here is derived from an EMBL/GenBank/DDBJ whole genome shotgun (WGS) entry which is preliminary data.</text>
</comment>
<reference evidence="1" key="2">
    <citation type="journal article" date="2022" name="New Phytol.">
        <title>Evolutionary transition to the ectomycorrhizal habit in the genomes of a hyperdiverse lineage of mushroom-forming fungi.</title>
        <authorList>
            <person name="Looney B."/>
            <person name="Miyauchi S."/>
            <person name="Morin E."/>
            <person name="Drula E."/>
            <person name="Courty P.E."/>
            <person name="Kohler A."/>
            <person name="Kuo A."/>
            <person name="LaButti K."/>
            <person name="Pangilinan J."/>
            <person name="Lipzen A."/>
            <person name="Riley R."/>
            <person name="Andreopoulos W."/>
            <person name="He G."/>
            <person name="Johnson J."/>
            <person name="Nolan M."/>
            <person name="Tritt A."/>
            <person name="Barry K.W."/>
            <person name="Grigoriev I.V."/>
            <person name="Nagy L.G."/>
            <person name="Hibbett D."/>
            <person name="Henrissat B."/>
            <person name="Matheny P.B."/>
            <person name="Labbe J."/>
            <person name="Martin F.M."/>
        </authorList>
    </citation>
    <scope>NUCLEOTIDE SEQUENCE</scope>
    <source>
        <strain evidence="1">HHB10654</strain>
    </source>
</reference>
<organism evidence="1 2">
    <name type="scientific">Artomyces pyxidatus</name>
    <dbReference type="NCBI Taxonomy" id="48021"/>
    <lineage>
        <taxon>Eukaryota</taxon>
        <taxon>Fungi</taxon>
        <taxon>Dikarya</taxon>
        <taxon>Basidiomycota</taxon>
        <taxon>Agaricomycotina</taxon>
        <taxon>Agaricomycetes</taxon>
        <taxon>Russulales</taxon>
        <taxon>Auriscalpiaceae</taxon>
        <taxon>Artomyces</taxon>
    </lineage>
</organism>
<gene>
    <name evidence="1" type="ORF">BV25DRAFT_166297</name>
</gene>
<reference evidence="1" key="1">
    <citation type="submission" date="2021-03" db="EMBL/GenBank/DDBJ databases">
        <authorList>
            <consortium name="DOE Joint Genome Institute"/>
            <person name="Ahrendt S."/>
            <person name="Looney B.P."/>
            <person name="Miyauchi S."/>
            <person name="Morin E."/>
            <person name="Drula E."/>
            <person name="Courty P.E."/>
            <person name="Chicoki N."/>
            <person name="Fauchery L."/>
            <person name="Kohler A."/>
            <person name="Kuo A."/>
            <person name="Labutti K."/>
            <person name="Pangilinan J."/>
            <person name="Lipzen A."/>
            <person name="Riley R."/>
            <person name="Andreopoulos W."/>
            <person name="He G."/>
            <person name="Johnson J."/>
            <person name="Barry K.W."/>
            <person name="Grigoriev I.V."/>
            <person name="Nagy L."/>
            <person name="Hibbett D."/>
            <person name="Henrissat B."/>
            <person name="Matheny P.B."/>
            <person name="Labbe J."/>
            <person name="Martin F."/>
        </authorList>
    </citation>
    <scope>NUCLEOTIDE SEQUENCE</scope>
    <source>
        <strain evidence="1">HHB10654</strain>
    </source>
</reference>
<dbReference type="EMBL" id="MU277286">
    <property type="protein sequence ID" value="KAI0055606.1"/>
    <property type="molecule type" value="Genomic_DNA"/>
</dbReference>
<proteinExistence type="predicted"/>
<name>A0ACB8SII7_9AGAM</name>
<evidence type="ECO:0000313" key="1">
    <source>
        <dbReference type="EMBL" id="KAI0055606.1"/>
    </source>
</evidence>
<dbReference type="Proteomes" id="UP000814140">
    <property type="component" value="Unassembled WGS sequence"/>
</dbReference>
<accession>A0ACB8SII7</accession>
<protein>
    <submittedName>
        <fullName evidence="1">Uncharacterized protein</fullName>
    </submittedName>
</protein>
<evidence type="ECO:0000313" key="2">
    <source>
        <dbReference type="Proteomes" id="UP000814140"/>
    </source>
</evidence>
<sequence length="94" mass="10302">MAQYAVEFLRAVNASADVFGPLKSAVGGALYVAETVKKFKSNKKDWDRFGAHIQDCLACVLIPENNKDTSDDRKEHVKVLAKCVSCENSPGSLR</sequence>
<keyword evidence="2" id="KW-1185">Reference proteome</keyword>